<dbReference type="GO" id="GO:0005315">
    <property type="term" value="F:phosphate transmembrane transporter activity"/>
    <property type="evidence" value="ECO:0007669"/>
    <property type="project" value="InterPro"/>
</dbReference>
<evidence type="ECO:0000256" key="6">
    <source>
        <dbReference type="ARBA" id="ARBA00022692"/>
    </source>
</evidence>
<feature type="transmembrane region" description="Helical" evidence="9">
    <location>
        <begin position="12"/>
        <end position="36"/>
    </location>
</feature>
<feature type="transmembrane region" description="Helical" evidence="9">
    <location>
        <begin position="112"/>
        <end position="132"/>
    </location>
</feature>
<evidence type="ECO:0000256" key="2">
    <source>
        <dbReference type="ARBA" id="ARBA00007069"/>
    </source>
</evidence>
<evidence type="ECO:0000256" key="4">
    <source>
        <dbReference type="ARBA" id="ARBA00022475"/>
    </source>
</evidence>
<comment type="caution">
    <text evidence="9">Lacks conserved residue(s) required for the propagation of feature annotation.</text>
</comment>
<dbReference type="SUPFAM" id="SSF161098">
    <property type="entry name" value="MetI-like"/>
    <property type="match status" value="1"/>
</dbReference>
<dbReference type="STRING" id="1499967.U27_02906"/>
<keyword evidence="4 9" id="KW-1003">Cell membrane</keyword>
<evidence type="ECO:0000256" key="1">
    <source>
        <dbReference type="ARBA" id="ARBA00004651"/>
    </source>
</evidence>
<comment type="similarity">
    <text evidence="2 9">Belongs to the binding-protein-dependent transport system permease family. CysTW subfamily.</text>
</comment>
<evidence type="ECO:0000256" key="9">
    <source>
        <dbReference type="RuleBase" id="RU363043"/>
    </source>
</evidence>
<dbReference type="eggNOG" id="COG0581">
    <property type="taxonomic scope" value="Bacteria"/>
</dbReference>
<evidence type="ECO:0000256" key="5">
    <source>
        <dbReference type="ARBA" id="ARBA00022592"/>
    </source>
</evidence>
<keyword evidence="6 9" id="KW-0812">Transmembrane</keyword>
<evidence type="ECO:0000259" key="10">
    <source>
        <dbReference type="PROSITE" id="PS50928"/>
    </source>
</evidence>
<dbReference type="PANTHER" id="PTHR42922:SF1">
    <property type="entry name" value="PHOSPHATE TRANSPORT SYSTEM PERMEASE PROTEIN PSTA"/>
    <property type="match status" value="1"/>
</dbReference>
<evidence type="ECO:0000256" key="8">
    <source>
        <dbReference type="ARBA" id="ARBA00023136"/>
    </source>
</evidence>
<name>A0A081BUE0_VECG1</name>
<proteinExistence type="inferred from homology"/>
<dbReference type="InterPro" id="IPR000515">
    <property type="entry name" value="MetI-like"/>
</dbReference>
<dbReference type="InterPro" id="IPR051408">
    <property type="entry name" value="Phosphate_transprt_permease"/>
</dbReference>
<dbReference type="EMBL" id="DF820464">
    <property type="protein sequence ID" value="GAK55945.1"/>
    <property type="molecule type" value="Genomic_DNA"/>
</dbReference>
<dbReference type="Gene3D" id="1.10.3720.10">
    <property type="entry name" value="MetI-like"/>
    <property type="match status" value="1"/>
</dbReference>
<keyword evidence="8 9" id="KW-0472">Membrane</keyword>
<gene>
    <name evidence="11" type="ORF">U27_02906</name>
</gene>
<feature type="transmembrane region" description="Helical" evidence="9">
    <location>
        <begin position="253"/>
        <end position="274"/>
    </location>
</feature>
<reference evidence="11" key="1">
    <citation type="journal article" date="2015" name="PeerJ">
        <title>First genomic representation of candidate bacterial phylum KSB3 points to enhanced environmental sensing as a trigger of wastewater bulking.</title>
        <authorList>
            <person name="Sekiguchi Y."/>
            <person name="Ohashi A."/>
            <person name="Parks D.H."/>
            <person name="Yamauchi T."/>
            <person name="Tyson G.W."/>
            <person name="Hugenholtz P."/>
        </authorList>
    </citation>
    <scope>NUCLEOTIDE SEQUENCE [LARGE SCALE GENOMIC DNA]</scope>
</reference>
<feature type="transmembrane region" description="Helical" evidence="9">
    <location>
        <begin position="63"/>
        <end position="92"/>
    </location>
</feature>
<organism evidence="11">
    <name type="scientific">Vecturithrix granuli</name>
    <dbReference type="NCBI Taxonomy" id="1499967"/>
    <lineage>
        <taxon>Bacteria</taxon>
        <taxon>Candidatus Moduliflexota</taxon>
        <taxon>Candidatus Vecturitrichia</taxon>
        <taxon>Candidatus Vecturitrichales</taxon>
        <taxon>Candidatus Vecturitrichaceae</taxon>
        <taxon>Candidatus Vecturithrix</taxon>
    </lineage>
</organism>
<keyword evidence="7 9" id="KW-1133">Transmembrane helix</keyword>
<dbReference type="Proteomes" id="UP000030661">
    <property type="component" value="Unassembled WGS sequence"/>
</dbReference>
<evidence type="ECO:0000313" key="12">
    <source>
        <dbReference type="Proteomes" id="UP000030661"/>
    </source>
</evidence>
<sequence>MIERRKIEEHIFHGLMIIATLVIVASLVLILVTILIKGLPAMNLDMITKTPQGGYYLGKEGGILNAIVGSLYVTGGATLLALLISLPVVLYLNIYAPKNARLVTVARFSLDVLWGIPSIVYGAFGFTIMLFFGLRASLLGGIVTVALLILPIMARAMDEVMRMVPEELLHASYALGATRFETAVKVVVRQTLPGILTGALIAFGRGIGDAASVLFTAGFTDYIPNSLLRPAATLPLAIFFQLGTPFPEVQERAYASALILTIIILIVSILSRVLTKKFTKHTV</sequence>
<dbReference type="InterPro" id="IPR005672">
    <property type="entry name" value="Phosphate_PstA"/>
</dbReference>
<dbReference type="Pfam" id="PF00528">
    <property type="entry name" value="BPD_transp_1"/>
    <property type="match status" value="1"/>
</dbReference>
<dbReference type="HOGENOM" id="CLU_033621_2_2_0"/>
<dbReference type="InterPro" id="IPR035906">
    <property type="entry name" value="MetI-like_sf"/>
</dbReference>
<keyword evidence="12" id="KW-1185">Reference proteome</keyword>
<feature type="transmembrane region" description="Helical" evidence="9">
    <location>
        <begin position="138"/>
        <end position="154"/>
    </location>
</feature>
<keyword evidence="5" id="KW-0592">Phosphate transport</keyword>
<dbReference type="GO" id="GO:0005886">
    <property type="term" value="C:plasma membrane"/>
    <property type="evidence" value="ECO:0007669"/>
    <property type="project" value="UniProtKB-SubCell"/>
</dbReference>
<comment type="subcellular location">
    <subcellularLocation>
        <location evidence="1 9">Cell membrane</location>
        <topology evidence="1 9">Multi-pass membrane protein</topology>
    </subcellularLocation>
</comment>
<keyword evidence="3" id="KW-0813">Transport</keyword>
<feature type="domain" description="ABC transmembrane type-1" evidence="10">
    <location>
        <begin position="67"/>
        <end position="271"/>
    </location>
</feature>
<evidence type="ECO:0000313" key="11">
    <source>
        <dbReference type="EMBL" id="GAK55945.1"/>
    </source>
</evidence>
<dbReference type="NCBIfam" id="TIGR00974">
    <property type="entry name" value="3a0107s02c"/>
    <property type="match status" value="1"/>
</dbReference>
<dbReference type="PANTHER" id="PTHR42922">
    <property type="entry name" value="PHOSPHATE TRANSPORT SYSTEM PERMEASE PROTEIN PSTA"/>
    <property type="match status" value="1"/>
</dbReference>
<evidence type="ECO:0000256" key="3">
    <source>
        <dbReference type="ARBA" id="ARBA00022448"/>
    </source>
</evidence>
<accession>A0A081BUE0</accession>
<protein>
    <recommendedName>
        <fullName evidence="9">Phosphate transport system permease protein PstA</fullName>
    </recommendedName>
</protein>
<evidence type="ECO:0000256" key="7">
    <source>
        <dbReference type="ARBA" id="ARBA00022989"/>
    </source>
</evidence>
<dbReference type="AlphaFoldDB" id="A0A081BUE0"/>
<dbReference type="GO" id="GO:0035435">
    <property type="term" value="P:phosphate ion transmembrane transport"/>
    <property type="evidence" value="ECO:0007669"/>
    <property type="project" value="InterPro"/>
</dbReference>
<dbReference type="PROSITE" id="PS50928">
    <property type="entry name" value="ABC_TM1"/>
    <property type="match status" value="1"/>
</dbReference>
<dbReference type="CDD" id="cd06261">
    <property type="entry name" value="TM_PBP2"/>
    <property type="match status" value="1"/>
</dbReference>